<dbReference type="Pfam" id="PF00078">
    <property type="entry name" value="RVT_1"/>
    <property type="match status" value="1"/>
</dbReference>
<dbReference type="SUPFAM" id="SSF56219">
    <property type="entry name" value="DNase I-like"/>
    <property type="match status" value="1"/>
</dbReference>
<reference evidence="2" key="2">
    <citation type="submission" date="2025-09" db="UniProtKB">
        <authorList>
            <consortium name="Ensembl"/>
        </authorList>
    </citation>
    <scope>IDENTIFICATION</scope>
</reference>
<dbReference type="InterPro" id="IPR005135">
    <property type="entry name" value="Endo/exonuclease/phosphatase"/>
</dbReference>
<dbReference type="STRING" id="30732.ENSOMEP00000034414"/>
<dbReference type="GO" id="GO:0003824">
    <property type="term" value="F:catalytic activity"/>
    <property type="evidence" value="ECO:0007669"/>
    <property type="project" value="InterPro"/>
</dbReference>
<dbReference type="PROSITE" id="PS50878">
    <property type="entry name" value="RT_POL"/>
    <property type="match status" value="1"/>
</dbReference>
<evidence type="ECO:0000313" key="3">
    <source>
        <dbReference type="Proteomes" id="UP000261560"/>
    </source>
</evidence>
<dbReference type="InterPro" id="IPR043502">
    <property type="entry name" value="DNA/RNA_pol_sf"/>
</dbReference>
<dbReference type="SUPFAM" id="SSF56672">
    <property type="entry name" value="DNA/RNA polymerases"/>
    <property type="match status" value="1"/>
</dbReference>
<feature type="domain" description="Reverse transcriptase" evidence="1">
    <location>
        <begin position="500"/>
        <end position="767"/>
    </location>
</feature>
<evidence type="ECO:0000259" key="1">
    <source>
        <dbReference type="PROSITE" id="PS50878"/>
    </source>
</evidence>
<dbReference type="Gene3D" id="3.60.10.10">
    <property type="entry name" value="Endonuclease/exonuclease/phosphatase"/>
    <property type="match status" value="1"/>
</dbReference>
<accession>A0A3B3DY82</accession>
<keyword evidence="3" id="KW-1185">Reference proteome</keyword>
<dbReference type="OMA" id="HIMDEIG"/>
<evidence type="ECO:0000313" key="2">
    <source>
        <dbReference type="Ensembl" id="ENSOMEP00000034414.1"/>
    </source>
</evidence>
<dbReference type="InterPro" id="IPR000477">
    <property type="entry name" value="RT_dom"/>
</dbReference>
<dbReference type="CDD" id="cd09076">
    <property type="entry name" value="L1-EN"/>
    <property type="match status" value="1"/>
</dbReference>
<dbReference type="Proteomes" id="UP000261560">
    <property type="component" value="Unplaced"/>
</dbReference>
<dbReference type="PANTHER" id="PTHR31635:SF196">
    <property type="entry name" value="REVERSE TRANSCRIPTASE DOMAIN-CONTAINING PROTEIN-RELATED"/>
    <property type="match status" value="1"/>
</dbReference>
<reference evidence="2" key="1">
    <citation type="submission" date="2025-08" db="UniProtKB">
        <authorList>
            <consortium name="Ensembl"/>
        </authorList>
    </citation>
    <scope>IDENTIFICATION</scope>
</reference>
<protein>
    <recommendedName>
        <fullName evidence="1">Reverse transcriptase domain-containing protein</fullName>
    </recommendedName>
</protein>
<dbReference type="PaxDb" id="30732-ENSOMEP00000034414"/>
<dbReference type="PANTHER" id="PTHR31635">
    <property type="entry name" value="REVERSE TRANSCRIPTASE DOMAIN-CONTAINING PROTEIN-RELATED"/>
    <property type="match status" value="1"/>
</dbReference>
<dbReference type="Ensembl" id="ENSOMET00000028406.1">
    <property type="protein sequence ID" value="ENSOMEP00000034414.1"/>
    <property type="gene ID" value="ENSOMEG00000021029.1"/>
</dbReference>
<dbReference type="CDD" id="cd01650">
    <property type="entry name" value="RT_nLTR_like"/>
    <property type="match status" value="1"/>
</dbReference>
<name>A0A3B3DY82_ORYME</name>
<proteinExistence type="predicted"/>
<dbReference type="Pfam" id="PF03372">
    <property type="entry name" value="Exo_endo_phos"/>
    <property type="match status" value="1"/>
</dbReference>
<dbReference type="AlphaFoldDB" id="A0A3B3DY82"/>
<dbReference type="GeneTree" id="ENSGT00940000163737"/>
<dbReference type="InterPro" id="IPR036691">
    <property type="entry name" value="Endo/exonu/phosph_ase_sf"/>
</dbReference>
<sequence length="1075" mass="125050">MLLSSRLSFISLNSRGLKDITKRKALFLFCKEQKAQVIFLQETHSSNNDMVFWKNQWGDTILFSHGSNRSAGTAICFNNCPGQIIEYKSDLKGHWIIVILNIEGCFWIVCNIYGYNTDTDNRLLLEDITKMIRIFKMQYPTDNIVVGGDFNCVPDEWMDRLPTKFTSHTYSQLLSNFCSNNALYDAWRHLNPNTRQFSWIRPNCSNKSRIDLWLVSPNVLNHISKADISTAPVTDHCVVSINLIPSLRNTERRSYWKFNAEYLKDDQYCSIIKKLLLSVKENMSLDSAGRKWEIFKYEVRKYSIQYGKERGKKIKEAEQQLVSDLNKFYRNYNVSDTDKEEFLRLQSKLDSFYLNRARGAFIRSRAKWIEEGEKNSSYFCKLEKARQTKNAINSLYVDGNLISDPKEISQNIYTFYQNLYSSHFSDLESKHFFKTIETFIPKINSKFKKECDSEIKMSELDSAVQKLALGKSPGQDGLTSNFYKFFWEDIKDLLFNALKECIQNNTLLTTMKQGVITLIPKPNKDKSVIENLRPITLLNVDYKLFTHVLANRLKNGIQNVVSETQSGFLPNRLIHNNIRLVLDLLDYSKLIEDDGIILFLDFFKAFDSLEHQFILMSLQHFGFGKKFIDTISMLYKDITSAVLLPSGTTSRFPVNRGIRQGDPVSPLLFILATEMLTLSVQNDQTIKPLSVAGNPLKIIQLADDTALLLKQKEEIQNAMKTLSLFSQASGLKLNKNKCEIMTIHETKETHMYNIPVKNEIKYLGIMIHRNFKDRLNTNIQSIIGKNQKILNSWLQRNISIFGRILLTKMESISRLIYPAFAVALPDSCIKNINKIQYDFIWNNKQHLIRKNDIVKPIEEGGMNVIDFEVMNGVIKLQWLKNFIKNKHSHWFSIPSYLFQKVGGIEFLLKCDFDPMKLPIKLSEFHKQVLLYWKLIYTHNFSPHTSSIWNNRFVLYKRKSLFHQTWMDKGIWSIVQLMKNDGTFLNHTEFKTKFQLDCTNKEYSRVIKSISPKLIQLIKPNVQHSLILPQLPSLCIDSGLFSDIKCNNKFLRASLTNKLFPLPIRRKTLSPFFFKK</sequence>
<organism evidence="2 3">
    <name type="scientific">Oryzias melastigma</name>
    <name type="common">Marine medaka</name>
    <dbReference type="NCBI Taxonomy" id="30732"/>
    <lineage>
        <taxon>Eukaryota</taxon>
        <taxon>Metazoa</taxon>
        <taxon>Chordata</taxon>
        <taxon>Craniata</taxon>
        <taxon>Vertebrata</taxon>
        <taxon>Euteleostomi</taxon>
        <taxon>Actinopterygii</taxon>
        <taxon>Neopterygii</taxon>
        <taxon>Teleostei</taxon>
        <taxon>Neoteleostei</taxon>
        <taxon>Acanthomorphata</taxon>
        <taxon>Ovalentaria</taxon>
        <taxon>Atherinomorphae</taxon>
        <taxon>Beloniformes</taxon>
        <taxon>Adrianichthyidae</taxon>
        <taxon>Oryziinae</taxon>
        <taxon>Oryzias</taxon>
    </lineage>
</organism>